<feature type="non-terminal residue" evidence="1">
    <location>
        <position position="1"/>
    </location>
</feature>
<accession>A0A5J4UIJ1</accession>
<comment type="caution">
    <text evidence="1">The sequence shown here is derived from an EMBL/GenBank/DDBJ whole genome shotgun (WGS) entry which is preliminary data.</text>
</comment>
<dbReference type="Proteomes" id="UP000324800">
    <property type="component" value="Unassembled WGS sequence"/>
</dbReference>
<name>A0A5J4UIJ1_9EUKA</name>
<evidence type="ECO:0000313" key="1">
    <source>
        <dbReference type="EMBL" id="KAA6370468.1"/>
    </source>
</evidence>
<reference evidence="1 2" key="1">
    <citation type="submission" date="2019-03" db="EMBL/GenBank/DDBJ databases">
        <title>Single cell metagenomics reveals metabolic interactions within the superorganism composed of flagellate Streblomastix strix and complex community of Bacteroidetes bacteria on its surface.</title>
        <authorList>
            <person name="Treitli S.C."/>
            <person name="Kolisko M."/>
            <person name="Husnik F."/>
            <person name="Keeling P."/>
            <person name="Hampl V."/>
        </authorList>
    </citation>
    <scope>NUCLEOTIDE SEQUENCE [LARGE SCALE GENOMIC DNA]</scope>
    <source>
        <strain evidence="1">ST1C</strain>
    </source>
</reference>
<dbReference type="EMBL" id="SNRW01015354">
    <property type="protein sequence ID" value="KAA6370468.1"/>
    <property type="molecule type" value="Genomic_DNA"/>
</dbReference>
<organism evidence="1 2">
    <name type="scientific">Streblomastix strix</name>
    <dbReference type="NCBI Taxonomy" id="222440"/>
    <lineage>
        <taxon>Eukaryota</taxon>
        <taxon>Metamonada</taxon>
        <taxon>Preaxostyla</taxon>
        <taxon>Oxymonadida</taxon>
        <taxon>Streblomastigidae</taxon>
        <taxon>Streblomastix</taxon>
    </lineage>
</organism>
<dbReference type="AlphaFoldDB" id="A0A5J4UIJ1"/>
<proteinExistence type="predicted"/>
<protein>
    <submittedName>
        <fullName evidence="1">Uncharacterized protein</fullName>
    </submittedName>
</protein>
<evidence type="ECO:0000313" key="2">
    <source>
        <dbReference type="Proteomes" id="UP000324800"/>
    </source>
</evidence>
<gene>
    <name evidence="1" type="ORF">EZS28_034004</name>
</gene>
<sequence length="74" mass="8685">WTITIPKDTLAIQLNETNEEEDDINKRIYFNGKINPVDRVAKSMTQANQKYYRKTADGDEKSERLRFWLGFSTA</sequence>